<name>A0A1I0NWE3_9EURY</name>
<keyword evidence="1" id="KW-0812">Transmembrane</keyword>
<evidence type="ECO:0000313" key="3">
    <source>
        <dbReference type="Proteomes" id="UP000198518"/>
    </source>
</evidence>
<dbReference type="RefSeq" id="WP_089668444.1">
    <property type="nucleotide sequence ID" value="NZ_FOJA01000001.1"/>
</dbReference>
<gene>
    <name evidence="2" type="ORF">SAMN04487945_1198</name>
</gene>
<dbReference type="OrthoDB" id="381707at2157"/>
<reference evidence="2 3" key="1">
    <citation type="submission" date="2016-10" db="EMBL/GenBank/DDBJ databases">
        <authorList>
            <person name="de Groot N.N."/>
        </authorList>
    </citation>
    <scope>NUCLEOTIDE SEQUENCE [LARGE SCALE GENOMIC DNA]</scope>
    <source>
        <strain evidence="2 3">CGMCC 1.5337</strain>
    </source>
</reference>
<accession>A0A1I0NWE3</accession>
<protein>
    <submittedName>
        <fullName evidence="2">Uncharacterized protein</fullName>
    </submittedName>
</protein>
<dbReference type="EMBL" id="FOJA01000001">
    <property type="protein sequence ID" value="SEW05970.1"/>
    <property type="molecule type" value="Genomic_DNA"/>
</dbReference>
<feature type="transmembrane region" description="Helical" evidence="1">
    <location>
        <begin position="35"/>
        <end position="53"/>
    </location>
</feature>
<feature type="transmembrane region" description="Helical" evidence="1">
    <location>
        <begin position="65"/>
        <end position="85"/>
    </location>
</feature>
<organism evidence="2 3">
    <name type="scientific">Halobacterium jilantaiense</name>
    <dbReference type="NCBI Taxonomy" id="355548"/>
    <lineage>
        <taxon>Archaea</taxon>
        <taxon>Methanobacteriati</taxon>
        <taxon>Methanobacteriota</taxon>
        <taxon>Stenosarchaea group</taxon>
        <taxon>Halobacteria</taxon>
        <taxon>Halobacteriales</taxon>
        <taxon>Halobacteriaceae</taxon>
        <taxon>Halobacterium</taxon>
    </lineage>
</organism>
<keyword evidence="1" id="KW-1133">Transmembrane helix</keyword>
<dbReference type="STRING" id="355548.SAMN04487945_1198"/>
<dbReference type="InterPro" id="IPR058307">
    <property type="entry name" value="DUF7994"/>
</dbReference>
<sequence length="130" mass="12682">MIRSEAAPVFGAFLVCLGSGLLAVSAVSGQPAGLTGQSGLLVAAGVAFVLAGTPDRRPEFVEGHWLAGAGYATLGVVVFVSGYTGTGIGATAGTGTGTGWMLVGCLGVALGVVTGLRPAAVGFDRTDTEP</sequence>
<keyword evidence="3" id="KW-1185">Reference proteome</keyword>
<keyword evidence="1" id="KW-0472">Membrane</keyword>
<feature type="transmembrane region" description="Helical" evidence="1">
    <location>
        <begin position="97"/>
        <end position="116"/>
    </location>
</feature>
<dbReference type="Pfam" id="PF25957">
    <property type="entry name" value="DUF7994"/>
    <property type="match status" value="1"/>
</dbReference>
<evidence type="ECO:0000313" key="2">
    <source>
        <dbReference type="EMBL" id="SEW05970.1"/>
    </source>
</evidence>
<evidence type="ECO:0000256" key="1">
    <source>
        <dbReference type="SAM" id="Phobius"/>
    </source>
</evidence>
<dbReference type="AlphaFoldDB" id="A0A1I0NWE3"/>
<dbReference type="Proteomes" id="UP000198518">
    <property type="component" value="Unassembled WGS sequence"/>
</dbReference>
<proteinExistence type="predicted"/>